<keyword evidence="2 5" id="KW-0812">Transmembrane</keyword>
<evidence type="ECO:0000256" key="1">
    <source>
        <dbReference type="ARBA" id="ARBA00004651"/>
    </source>
</evidence>
<dbReference type="InterPro" id="IPR011701">
    <property type="entry name" value="MFS"/>
</dbReference>
<dbReference type="EMBL" id="CP049257">
    <property type="protein sequence ID" value="QIG41621.1"/>
    <property type="molecule type" value="Genomic_DNA"/>
</dbReference>
<dbReference type="CDD" id="cd17321">
    <property type="entry name" value="MFS_MMR_MDR_like"/>
    <property type="match status" value="1"/>
</dbReference>
<evidence type="ECO:0000313" key="8">
    <source>
        <dbReference type="Proteomes" id="UP000502996"/>
    </source>
</evidence>
<evidence type="ECO:0000256" key="3">
    <source>
        <dbReference type="ARBA" id="ARBA00022989"/>
    </source>
</evidence>
<evidence type="ECO:0000256" key="4">
    <source>
        <dbReference type="ARBA" id="ARBA00023136"/>
    </source>
</evidence>
<keyword evidence="4 5" id="KW-0472">Membrane</keyword>
<comment type="subcellular location">
    <subcellularLocation>
        <location evidence="1">Cell membrane</location>
        <topology evidence="1">Multi-pass membrane protein</topology>
    </subcellularLocation>
</comment>
<dbReference type="Pfam" id="PF07690">
    <property type="entry name" value="MFS_1"/>
    <property type="match status" value="1"/>
</dbReference>
<name>A0A6G6W8E9_9ACTN</name>
<protein>
    <submittedName>
        <fullName evidence="7">MFS transporter</fullName>
    </submittedName>
</protein>
<dbReference type="GO" id="GO:0005886">
    <property type="term" value="C:plasma membrane"/>
    <property type="evidence" value="ECO:0007669"/>
    <property type="project" value="UniProtKB-SubCell"/>
</dbReference>
<dbReference type="PROSITE" id="PS50850">
    <property type="entry name" value="MFS"/>
    <property type="match status" value="1"/>
</dbReference>
<feature type="transmembrane region" description="Helical" evidence="5">
    <location>
        <begin position="46"/>
        <end position="67"/>
    </location>
</feature>
<evidence type="ECO:0000313" key="7">
    <source>
        <dbReference type="EMBL" id="QIG41621.1"/>
    </source>
</evidence>
<dbReference type="KEGG" id="nano:G5V58_01490"/>
<dbReference type="AlphaFoldDB" id="A0A6G6W8E9"/>
<dbReference type="GO" id="GO:0022857">
    <property type="term" value="F:transmembrane transporter activity"/>
    <property type="evidence" value="ECO:0007669"/>
    <property type="project" value="InterPro"/>
</dbReference>
<feature type="transmembrane region" description="Helical" evidence="5">
    <location>
        <begin position="332"/>
        <end position="350"/>
    </location>
</feature>
<feature type="transmembrane region" description="Helical" evidence="5">
    <location>
        <begin position="166"/>
        <end position="186"/>
    </location>
</feature>
<dbReference type="PANTHER" id="PTHR42718:SF48">
    <property type="entry name" value="CONSERVED TWO-DOMAIN MEMBRANE PROTEIN-RELATED"/>
    <property type="match status" value="1"/>
</dbReference>
<organism evidence="7 8">
    <name type="scientific">Nocardioides anomalus</name>
    <dbReference type="NCBI Taxonomy" id="2712223"/>
    <lineage>
        <taxon>Bacteria</taxon>
        <taxon>Bacillati</taxon>
        <taxon>Actinomycetota</taxon>
        <taxon>Actinomycetes</taxon>
        <taxon>Propionibacteriales</taxon>
        <taxon>Nocardioidaceae</taxon>
        <taxon>Nocardioides</taxon>
    </lineage>
</organism>
<feature type="transmembrane region" description="Helical" evidence="5">
    <location>
        <begin position="405"/>
        <end position="424"/>
    </location>
</feature>
<feature type="transmembrane region" description="Helical" evidence="5">
    <location>
        <begin position="430"/>
        <end position="449"/>
    </location>
</feature>
<evidence type="ECO:0000256" key="5">
    <source>
        <dbReference type="SAM" id="Phobius"/>
    </source>
</evidence>
<feature type="transmembrane region" description="Helical" evidence="5">
    <location>
        <begin position="269"/>
        <end position="290"/>
    </location>
</feature>
<proteinExistence type="predicted"/>
<feature type="transmembrane region" description="Helical" evidence="5">
    <location>
        <begin position="79"/>
        <end position="101"/>
    </location>
</feature>
<accession>A0A6G6W8E9</accession>
<feature type="transmembrane region" description="Helical" evidence="5">
    <location>
        <begin position="362"/>
        <end position="384"/>
    </location>
</feature>
<keyword evidence="8" id="KW-1185">Reference proteome</keyword>
<feature type="transmembrane region" description="Helical" evidence="5">
    <location>
        <begin position="230"/>
        <end position="249"/>
    </location>
</feature>
<reference evidence="7 8" key="1">
    <citation type="submission" date="2020-02" db="EMBL/GenBank/DDBJ databases">
        <title>Full genome sequence of Nocardioides sp. R-3366.</title>
        <authorList>
            <person name="Im W.-T."/>
        </authorList>
    </citation>
    <scope>NUCLEOTIDE SEQUENCE [LARGE SCALE GENOMIC DNA]</scope>
    <source>
        <strain evidence="7 8">R-3366</strain>
    </source>
</reference>
<gene>
    <name evidence="7" type="ORF">G5V58_01490</name>
</gene>
<feature type="transmembrane region" description="Helical" evidence="5">
    <location>
        <begin position="302"/>
        <end position="320"/>
    </location>
</feature>
<dbReference type="Gene3D" id="1.20.1250.20">
    <property type="entry name" value="MFS general substrate transporter like domains"/>
    <property type="match status" value="1"/>
</dbReference>
<feature type="transmembrane region" description="Helical" evidence="5">
    <location>
        <begin position="140"/>
        <end position="160"/>
    </location>
</feature>
<dbReference type="Proteomes" id="UP000502996">
    <property type="component" value="Chromosome"/>
</dbReference>
<dbReference type="SUPFAM" id="SSF103473">
    <property type="entry name" value="MFS general substrate transporter"/>
    <property type="match status" value="1"/>
</dbReference>
<keyword evidence="3 5" id="KW-1133">Transmembrane helix</keyword>
<feature type="transmembrane region" description="Helical" evidence="5">
    <location>
        <begin position="198"/>
        <end position="218"/>
    </location>
</feature>
<sequence>MPNPSQTHTRLVTVVLTGAAFLAGLDLFIVNVAFGEIGRDLGVASLGRLSWVLTAYAVVYASLLVPMGRLTDRYGRKGGFVAGLALFTLASLACALSTGLWELVAFRALQAVGAAAMTPASLGLLLAALPPERRAPAARLWAMTGALAAAFGPAIGGGLVQLSWHWAFLINLPIGALLVVAAIRYVPDVRHNQDAPRPDLTGATVLALAIGSLVLALVQGDEWGWSSGRVLAAFAGAAVGLVVFAWSIIHHPAPVIDPALLKVASFSWANVATVVFNVGFGIALLSRILWMQQEWGYSAVRTGLAVASGPIVVPIVALLAARLFPRTPPGHLIAAGSVLFAASAVWQTLAISTTPAYWSSMFGPWVLGGVAVGLAMPNLVAAATSALPPAQAATGSGVVSTARQLGLVLGTSAMVGILGAGLPSVDRYQVLWLFLAACSLLAAAAAVAMELSRRPVVVAVPEAVQA</sequence>
<dbReference type="Gene3D" id="1.20.1720.10">
    <property type="entry name" value="Multidrug resistance protein D"/>
    <property type="match status" value="1"/>
</dbReference>
<dbReference type="InterPro" id="IPR020846">
    <property type="entry name" value="MFS_dom"/>
</dbReference>
<feature type="domain" description="Major facilitator superfamily (MFS) profile" evidence="6">
    <location>
        <begin position="12"/>
        <end position="454"/>
    </location>
</feature>
<feature type="transmembrane region" description="Helical" evidence="5">
    <location>
        <begin position="12"/>
        <end position="34"/>
    </location>
</feature>
<evidence type="ECO:0000256" key="2">
    <source>
        <dbReference type="ARBA" id="ARBA00022692"/>
    </source>
</evidence>
<dbReference type="RefSeq" id="WP_165228129.1">
    <property type="nucleotide sequence ID" value="NZ_CP049257.1"/>
</dbReference>
<evidence type="ECO:0000259" key="6">
    <source>
        <dbReference type="PROSITE" id="PS50850"/>
    </source>
</evidence>
<dbReference type="InterPro" id="IPR036259">
    <property type="entry name" value="MFS_trans_sf"/>
</dbReference>
<dbReference type="PANTHER" id="PTHR42718">
    <property type="entry name" value="MAJOR FACILITATOR SUPERFAMILY MULTIDRUG TRANSPORTER MFSC"/>
    <property type="match status" value="1"/>
</dbReference>